<evidence type="ECO:0000256" key="1">
    <source>
        <dbReference type="SAM" id="MobiDB-lite"/>
    </source>
</evidence>
<evidence type="ECO:0000313" key="3">
    <source>
        <dbReference type="Proteomes" id="UP000198788"/>
    </source>
</evidence>
<keyword evidence="2" id="KW-0808">Transferase</keyword>
<feature type="region of interest" description="Disordered" evidence="1">
    <location>
        <begin position="33"/>
        <end position="54"/>
    </location>
</feature>
<dbReference type="GO" id="GO:0032259">
    <property type="term" value="P:methylation"/>
    <property type="evidence" value="ECO:0007669"/>
    <property type="project" value="UniProtKB-KW"/>
</dbReference>
<dbReference type="GO" id="GO:0008168">
    <property type="term" value="F:methyltransferase activity"/>
    <property type="evidence" value="ECO:0007669"/>
    <property type="project" value="UniProtKB-KW"/>
</dbReference>
<gene>
    <name evidence="2" type="ORF">SAMN05192570_0464</name>
</gene>
<keyword evidence="2" id="KW-0489">Methyltransferase</keyword>
<dbReference type="InterPro" id="IPR029063">
    <property type="entry name" value="SAM-dependent_MTases_sf"/>
</dbReference>
<keyword evidence="3" id="KW-1185">Reference proteome</keyword>
<accession>A0A1I6NSU5</accession>
<dbReference type="PIRSF" id="PIRSF031679">
    <property type="entry name" value="Mtase_Alr7345_prd"/>
    <property type="match status" value="1"/>
</dbReference>
<dbReference type="STRING" id="871741.SAMN05192570_0464"/>
<dbReference type="OrthoDB" id="9801692at2"/>
<sequence length="303" mass="33035">MGEKLDGWRLTPSRRRVLSGSAVAALVALTGCGRREETAEPPPEPTGPPKGSLEWAVQGPWRAQDRDRDLWRHPMETLRFFGLQPRMTVIDFWPGSGWYTEILAPYLAEGGGKYIAAGFQTGPGADPAQVALMAAFQERFANDRTLYGEIELSAFGPTSGPVAPAGTADLVLFMRNIHAWMAAGIAEKAFADAWAALRPGGVLGVEQHRLGPDEDQDPAAANGYVQEAFVRQLAAEAGFAFVAASEINANERDTKDHPFGVDTLPPMRLTAPRGSPPDPTFDRTKYDEIGESDRMTLRFRKPE</sequence>
<proteinExistence type="predicted"/>
<dbReference type="Gene3D" id="3.40.50.150">
    <property type="entry name" value="Vaccinia Virus protein VP39"/>
    <property type="match status" value="1"/>
</dbReference>
<evidence type="ECO:0000313" key="2">
    <source>
        <dbReference type="EMBL" id="SFS31032.1"/>
    </source>
</evidence>
<dbReference type="PROSITE" id="PS51257">
    <property type="entry name" value="PROKAR_LIPOPROTEIN"/>
    <property type="match status" value="1"/>
</dbReference>
<reference evidence="3" key="1">
    <citation type="submission" date="2016-10" db="EMBL/GenBank/DDBJ databases">
        <authorList>
            <person name="Varghese N."/>
            <person name="Submissions S."/>
        </authorList>
    </citation>
    <scope>NUCLEOTIDE SEQUENCE [LARGE SCALE GENOMIC DNA]</scope>
    <source>
        <strain evidence="3">CGMCC 1.10683</strain>
    </source>
</reference>
<organism evidence="2 3">
    <name type="scientific">Brevundimonas viscosa</name>
    <dbReference type="NCBI Taxonomy" id="871741"/>
    <lineage>
        <taxon>Bacteria</taxon>
        <taxon>Pseudomonadati</taxon>
        <taxon>Pseudomonadota</taxon>
        <taxon>Alphaproteobacteria</taxon>
        <taxon>Caulobacterales</taxon>
        <taxon>Caulobacteraceae</taxon>
        <taxon>Brevundimonas</taxon>
    </lineage>
</organism>
<dbReference type="SUPFAM" id="SSF53335">
    <property type="entry name" value="S-adenosyl-L-methionine-dependent methyltransferases"/>
    <property type="match status" value="1"/>
</dbReference>
<name>A0A1I6NSU5_9CAUL</name>
<dbReference type="AlphaFoldDB" id="A0A1I6NSU5"/>
<protein>
    <submittedName>
        <fullName evidence="2">Predicted methyltransferase</fullName>
    </submittedName>
</protein>
<feature type="compositionally biased region" description="Basic and acidic residues" evidence="1">
    <location>
        <begin position="280"/>
        <end position="289"/>
    </location>
</feature>
<dbReference type="InterPro" id="IPR016980">
    <property type="entry name" value="S-AdoMet-dep_MeTrfase_Alr7345"/>
</dbReference>
<feature type="region of interest" description="Disordered" evidence="1">
    <location>
        <begin position="253"/>
        <end position="289"/>
    </location>
</feature>
<dbReference type="EMBL" id="FOZV01000001">
    <property type="protein sequence ID" value="SFS31032.1"/>
    <property type="molecule type" value="Genomic_DNA"/>
</dbReference>
<dbReference type="RefSeq" id="WP_092306338.1">
    <property type="nucleotide sequence ID" value="NZ_FOZV01000001.1"/>
</dbReference>
<dbReference type="Proteomes" id="UP000198788">
    <property type="component" value="Unassembled WGS sequence"/>
</dbReference>